<dbReference type="InterPro" id="IPR011009">
    <property type="entry name" value="Kinase-like_dom_sf"/>
</dbReference>
<dbReference type="SUPFAM" id="SSF56112">
    <property type="entry name" value="Protein kinase-like (PK-like)"/>
    <property type="match status" value="1"/>
</dbReference>
<name>A0A1D2AC32_AUXPR</name>
<dbReference type="AlphaFoldDB" id="A0A1D2AC32"/>
<gene>
    <name evidence="3" type="ORF">g.5634</name>
</gene>
<dbReference type="Pfam" id="PF03109">
    <property type="entry name" value="ABC1"/>
    <property type="match status" value="1"/>
</dbReference>
<dbReference type="PANTHER" id="PTHR43173">
    <property type="entry name" value="ABC1 FAMILY PROTEIN"/>
    <property type="match status" value="1"/>
</dbReference>
<dbReference type="GO" id="GO:0055088">
    <property type="term" value="P:lipid homeostasis"/>
    <property type="evidence" value="ECO:0007669"/>
    <property type="project" value="TreeGrafter"/>
</dbReference>
<dbReference type="GO" id="GO:0005743">
    <property type="term" value="C:mitochondrial inner membrane"/>
    <property type="evidence" value="ECO:0007669"/>
    <property type="project" value="TreeGrafter"/>
</dbReference>
<dbReference type="InterPro" id="IPR045307">
    <property type="entry name" value="ADCK1_dom"/>
</dbReference>
<sequence>MLIRQTISVMLRHAVLGWTRHQQTRQFTSGVAKALAGTSARRLLLAVPAGVGLGGLALSEDPGYLLYNASAIPLRLGRDVVAAGLTYADYAWSLYGMEGSQREAVLHSCHQRGANRLLDLCFSNGGIYIKLGQHVAMLDHLVPAEYVQTMRKHMLNRCPISSWEEVAGIVREDLGAPPEKLFASFSPAPLASASLAQVHEATGFDGRRLAVKVQHRGLRESSSADLATLAGLITIVKWLAPEFDYGWLIEEARKNVPKELDFQQEARNAERCRSNLAAGTSSVREQVVVPAIVHPLSSARVLTMEFMDGVMVTDLEGLARLRVPPAAVAERVSRTFNEMIFRHGDVHCDPHAANMLVRAAPGAPGGWQLVLLDHGLYRQLDDALRLEYAGLWQALIFADEAAIRRHASAMGAGASVPLFAGMLTQRPWDQVRRAHGAPERLRVEGSEAERELIRGFAVQYASEIAHLLRCMPRPLLLLLKTNDCLRAVDRALGTPVNTFVSTARECSAALSQERLRRRPGLASRLLGLRDRAMVESRLALVRVIVWVKGLRGMSEGSAAGDQPAVELPALT</sequence>
<comment type="similarity">
    <text evidence="1">Belongs to the protein kinase superfamily. ADCK protein kinase family.</text>
</comment>
<dbReference type="GO" id="GO:0007005">
    <property type="term" value="P:mitochondrion organization"/>
    <property type="evidence" value="ECO:0007669"/>
    <property type="project" value="TreeGrafter"/>
</dbReference>
<dbReference type="InterPro" id="IPR004147">
    <property type="entry name" value="ABC1_dom"/>
</dbReference>
<evidence type="ECO:0000313" key="3">
    <source>
        <dbReference type="EMBL" id="JAT76742.1"/>
    </source>
</evidence>
<accession>A0A1D2AC32</accession>
<dbReference type="CDD" id="cd13969">
    <property type="entry name" value="ADCK1-like"/>
    <property type="match status" value="1"/>
</dbReference>
<evidence type="ECO:0000256" key="1">
    <source>
        <dbReference type="ARBA" id="ARBA00009670"/>
    </source>
</evidence>
<proteinExistence type="inferred from homology"/>
<dbReference type="EMBL" id="GDKF01001880">
    <property type="protein sequence ID" value="JAT76742.1"/>
    <property type="molecule type" value="Transcribed_RNA"/>
</dbReference>
<dbReference type="PANTHER" id="PTHR43173:SF19">
    <property type="entry name" value="AARF DOMAIN-CONTAINING PROTEIN KINASE 1"/>
    <property type="match status" value="1"/>
</dbReference>
<feature type="domain" description="ABC1 atypical kinase-like" evidence="2">
    <location>
        <begin position="154"/>
        <end position="405"/>
    </location>
</feature>
<reference evidence="3" key="1">
    <citation type="submission" date="2015-08" db="EMBL/GenBank/DDBJ databases">
        <authorList>
            <person name="Babu N.S."/>
            <person name="Beckwith C.J."/>
            <person name="Beseler K.G."/>
            <person name="Brison A."/>
            <person name="Carone J.V."/>
            <person name="Caskin T.P."/>
            <person name="Diamond M."/>
            <person name="Durham M.E."/>
            <person name="Foxe J.M."/>
            <person name="Go M."/>
            <person name="Henderson B.A."/>
            <person name="Jones I.B."/>
            <person name="McGettigan J.A."/>
            <person name="Micheletti S.J."/>
            <person name="Nasrallah M.E."/>
            <person name="Ortiz D."/>
            <person name="Piller C.R."/>
            <person name="Privatt S.R."/>
            <person name="Schneider S.L."/>
            <person name="Sharp S."/>
            <person name="Smith T.C."/>
            <person name="Stanton J.D."/>
            <person name="Ullery H.E."/>
            <person name="Wilson R.J."/>
            <person name="Serrano M.G."/>
            <person name="Buck G."/>
            <person name="Lee V."/>
            <person name="Wang Y."/>
            <person name="Carvalho R."/>
            <person name="Voegtly L."/>
            <person name="Shi R."/>
            <person name="Duckworth R."/>
            <person name="Johnson A."/>
            <person name="Loviza R."/>
            <person name="Walstead R."/>
            <person name="Shah Z."/>
            <person name="Kiflezghi M."/>
            <person name="Wade K."/>
            <person name="Ball S.L."/>
            <person name="Bradley K.W."/>
            <person name="Asai D.J."/>
            <person name="Bowman C.A."/>
            <person name="Russell D.A."/>
            <person name="Pope W.H."/>
            <person name="Jacobs-Sera D."/>
            <person name="Hendrix R.W."/>
            <person name="Hatfull G.F."/>
        </authorList>
    </citation>
    <scope>NUCLEOTIDE SEQUENCE</scope>
</reference>
<organism evidence="3">
    <name type="scientific">Auxenochlorella protothecoides</name>
    <name type="common">Green microalga</name>
    <name type="synonym">Chlorella protothecoides</name>
    <dbReference type="NCBI Taxonomy" id="3075"/>
    <lineage>
        <taxon>Eukaryota</taxon>
        <taxon>Viridiplantae</taxon>
        <taxon>Chlorophyta</taxon>
        <taxon>core chlorophytes</taxon>
        <taxon>Trebouxiophyceae</taxon>
        <taxon>Chlorellales</taxon>
        <taxon>Chlorellaceae</taxon>
        <taxon>Auxenochlorella</taxon>
    </lineage>
</organism>
<evidence type="ECO:0000259" key="2">
    <source>
        <dbReference type="Pfam" id="PF03109"/>
    </source>
</evidence>
<dbReference type="InterPro" id="IPR051130">
    <property type="entry name" value="Mito_struct-func_regulator"/>
</dbReference>
<protein>
    <recommendedName>
        <fullName evidence="2">ABC1 atypical kinase-like domain-containing protein</fullName>
    </recommendedName>
</protein>